<organism evidence="1">
    <name type="scientific">marine sediment metagenome</name>
    <dbReference type="NCBI Taxonomy" id="412755"/>
    <lineage>
        <taxon>unclassified sequences</taxon>
        <taxon>metagenomes</taxon>
        <taxon>ecological metagenomes</taxon>
    </lineage>
</organism>
<name>X1P8J4_9ZZZZ</name>
<evidence type="ECO:0000313" key="1">
    <source>
        <dbReference type="EMBL" id="GAI27249.1"/>
    </source>
</evidence>
<sequence length="62" mass="6899">MKKISEKIQTGEFLARKVGSGEVGIVRTSARIATCGIYWNSKEDAIEDLEAVIAYFESDEDE</sequence>
<proteinExistence type="predicted"/>
<gene>
    <name evidence="1" type="ORF">S06H3_28233</name>
</gene>
<dbReference type="EMBL" id="BARV01016456">
    <property type="protein sequence ID" value="GAI27249.1"/>
    <property type="molecule type" value="Genomic_DNA"/>
</dbReference>
<reference evidence="1" key="1">
    <citation type="journal article" date="2014" name="Front. Microbiol.">
        <title>High frequency of phylogenetically diverse reductive dehalogenase-homologous genes in deep subseafloor sedimentary metagenomes.</title>
        <authorList>
            <person name="Kawai M."/>
            <person name="Futagami T."/>
            <person name="Toyoda A."/>
            <person name="Takaki Y."/>
            <person name="Nishi S."/>
            <person name="Hori S."/>
            <person name="Arai W."/>
            <person name="Tsubouchi T."/>
            <person name="Morono Y."/>
            <person name="Uchiyama I."/>
            <person name="Ito T."/>
            <person name="Fujiyama A."/>
            <person name="Inagaki F."/>
            <person name="Takami H."/>
        </authorList>
    </citation>
    <scope>NUCLEOTIDE SEQUENCE</scope>
    <source>
        <strain evidence="1">Expedition CK06-06</strain>
    </source>
</reference>
<dbReference type="AlphaFoldDB" id="X1P8J4"/>
<comment type="caution">
    <text evidence="1">The sequence shown here is derived from an EMBL/GenBank/DDBJ whole genome shotgun (WGS) entry which is preliminary data.</text>
</comment>
<accession>X1P8J4</accession>
<protein>
    <submittedName>
        <fullName evidence="1">Uncharacterized protein</fullName>
    </submittedName>
</protein>